<dbReference type="EMBL" id="JAUUTY010000001">
    <property type="protein sequence ID" value="KAK1698255.1"/>
    <property type="molecule type" value="Genomic_DNA"/>
</dbReference>
<feature type="compositionally biased region" description="Polar residues" evidence="4">
    <location>
        <begin position="1"/>
        <end position="10"/>
    </location>
</feature>
<evidence type="ECO:0000313" key="6">
    <source>
        <dbReference type="Proteomes" id="UP001231189"/>
    </source>
</evidence>
<dbReference type="SUPFAM" id="SSF54654">
    <property type="entry name" value="CI-2 family of serine protease inhibitors"/>
    <property type="match status" value="1"/>
</dbReference>
<dbReference type="PRINTS" id="PR00292">
    <property type="entry name" value="POTATOINHBTR"/>
</dbReference>
<protein>
    <submittedName>
        <fullName evidence="5">Uncharacterized protein</fullName>
    </submittedName>
</protein>
<dbReference type="Pfam" id="PF00280">
    <property type="entry name" value="potato_inhibit"/>
    <property type="match status" value="1"/>
</dbReference>
<keyword evidence="3" id="KW-0722">Serine protease inhibitor</keyword>
<keyword evidence="6" id="KW-1185">Reference proteome</keyword>
<evidence type="ECO:0000256" key="3">
    <source>
        <dbReference type="ARBA" id="ARBA00022900"/>
    </source>
</evidence>
<proteinExistence type="inferred from homology"/>
<dbReference type="GO" id="GO:0004867">
    <property type="term" value="F:serine-type endopeptidase inhibitor activity"/>
    <property type="evidence" value="ECO:0007669"/>
    <property type="project" value="UniProtKB-KW"/>
</dbReference>
<feature type="region of interest" description="Disordered" evidence="4">
    <location>
        <begin position="1"/>
        <end position="20"/>
    </location>
</feature>
<evidence type="ECO:0000256" key="4">
    <source>
        <dbReference type="SAM" id="MobiDB-lite"/>
    </source>
</evidence>
<dbReference type="PANTHER" id="PTHR33091:SF55">
    <property type="entry name" value="SUBTILISIN-CHYMOTRYPSIN INHIBITOR WSCI"/>
    <property type="match status" value="1"/>
</dbReference>
<evidence type="ECO:0000313" key="5">
    <source>
        <dbReference type="EMBL" id="KAK1698255.1"/>
    </source>
</evidence>
<dbReference type="Gene3D" id="3.30.10.10">
    <property type="entry name" value="Trypsin Inhibitor V, subunit A"/>
    <property type="match status" value="1"/>
</dbReference>
<organism evidence="5 6">
    <name type="scientific">Lolium multiflorum</name>
    <name type="common">Italian ryegrass</name>
    <name type="synonym">Lolium perenne subsp. multiflorum</name>
    <dbReference type="NCBI Taxonomy" id="4521"/>
    <lineage>
        <taxon>Eukaryota</taxon>
        <taxon>Viridiplantae</taxon>
        <taxon>Streptophyta</taxon>
        <taxon>Embryophyta</taxon>
        <taxon>Tracheophyta</taxon>
        <taxon>Spermatophyta</taxon>
        <taxon>Magnoliopsida</taxon>
        <taxon>Liliopsida</taxon>
        <taxon>Poales</taxon>
        <taxon>Poaceae</taxon>
        <taxon>BOP clade</taxon>
        <taxon>Pooideae</taxon>
        <taxon>Poodae</taxon>
        <taxon>Poeae</taxon>
        <taxon>Poeae Chloroplast Group 2 (Poeae type)</taxon>
        <taxon>Loliodinae</taxon>
        <taxon>Loliinae</taxon>
        <taxon>Lolium</taxon>
    </lineage>
</organism>
<dbReference type="AlphaFoldDB" id="A0AAD8X7A1"/>
<dbReference type="GO" id="GO:0009611">
    <property type="term" value="P:response to wounding"/>
    <property type="evidence" value="ECO:0007669"/>
    <property type="project" value="InterPro"/>
</dbReference>
<comment type="similarity">
    <text evidence="1">Belongs to the protease inhibitor I13 (potato type I serine protease inhibitor) family.</text>
</comment>
<keyword evidence="2" id="KW-0646">Protease inhibitor</keyword>
<dbReference type="PANTHER" id="PTHR33091">
    <property type="entry name" value="PROTEIN, PUTATIVE, EXPRESSED-RELATED"/>
    <property type="match status" value="1"/>
</dbReference>
<comment type="caution">
    <text evidence="5">The sequence shown here is derived from an EMBL/GenBank/DDBJ whole genome shotgun (WGS) entry which is preliminary data.</text>
</comment>
<evidence type="ECO:0000256" key="2">
    <source>
        <dbReference type="ARBA" id="ARBA00022690"/>
    </source>
</evidence>
<name>A0AAD8X7A1_LOLMU</name>
<accession>A0AAD8X7A1</accession>
<reference evidence="5" key="1">
    <citation type="submission" date="2023-07" db="EMBL/GenBank/DDBJ databases">
        <title>A chromosome-level genome assembly of Lolium multiflorum.</title>
        <authorList>
            <person name="Chen Y."/>
            <person name="Copetti D."/>
            <person name="Kolliker R."/>
            <person name="Studer B."/>
        </authorList>
    </citation>
    <scope>NUCLEOTIDE SEQUENCE</scope>
    <source>
        <strain evidence="5">02402/16</strain>
        <tissue evidence="5">Leaf</tissue>
    </source>
</reference>
<dbReference type="InterPro" id="IPR000864">
    <property type="entry name" value="Prot_inh_pot1"/>
</dbReference>
<gene>
    <name evidence="5" type="ORF">QYE76_014952</name>
</gene>
<dbReference type="InterPro" id="IPR036354">
    <property type="entry name" value="Prot_inh_pot1_sf"/>
</dbReference>
<sequence>MSSEASSQAQGRAATTGEKTSWPELAGKCVEEAKEVILMDKPDAKIVVVPAGSPVTMDRPCPPVRRHRCRGPPYWLASWELAEAYIHAACSLLGLTKFEIPLDHTIKSVPLHADCSLLGFTKIEIARSYNKKLLFS</sequence>
<dbReference type="Proteomes" id="UP001231189">
    <property type="component" value="Unassembled WGS sequence"/>
</dbReference>
<evidence type="ECO:0000256" key="1">
    <source>
        <dbReference type="ARBA" id="ARBA00008210"/>
    </source>
</evidence>